<name>A0A9P9AEE9_9HYPO</name>
<dbReference type="GO" id="GO:0004767">
    <property type="term" value="F:sphingomyelin phosphodiesterase activity"/>
    <property type="evidence" value="ECO:0007669"/>
    <property type="project" value="InterPro"/>
</dbReference>
<dbReference type="GO" id="GO:0004519">
    <property type="term" value="F:endonuclease activity"/>
    <property type="evidence" value="ECO:0007669"/>
    <property type="project" value="UniProtKB-KW"/>
</dbReference>
<dbReference type="InterPro" id="IPR036404">
    <property type="entry name" value="Jacalin-like_lectin_dom_sf"/>
</dbReference>
<evidence type="ECO:0000259" key="2">
    <source>
        <dbReference type="PROSITE" id="PS51752"/>
    </source>
</evidence>
<dbReference type="GO" id="GO:0046856">
    <property type="term" value="P:phosphatidylinositol dephosphorylation"/>
    <property type="evidence" value="ECO:0007669"/>
    <property type="project" value="InterPro"/>
</dbReference>
<dbReference type="InterPro" id="IPR036691">
    <property type="entry name" value="Endo/exonu/phosph_ase_sf"/>
</dbReference>
<protein>
    <submittedName>
        <fullName evidence="3">Endonuclease/Exonuclease/phosphatase</fullName>
    </submittedName>
</protein>
<gene>
    <name evidence="3" type="ORF">B0T10DRAFT_451035</name>
</gene>
<keyword evidence="3" id="KW-0255">Endonuclease</keyword>
<dbReference type="PANTHER" id="PTHR16320">
    <property type="entry name" value="SPHINGOMYELINASE FAMILY MEMBER"/>
    <property type="match status" value="1"/>
</dbReference>
<dbReference type="InterPro" id="IPR038772">
    <property type="entry name" value="Sph/SMPD2-like"/>
</dbReference>
<dbReference type="PROSITE" id="PS51752">
    <property type="entry name" value="JACALIN_LECTIN"/>
    <property type="match status" value="1"/>
</dbReference>
<sequence>MVRANLICSSLLLAGLTAASETGDLTILSMNVAGLPAILQSNDVPGDKTTNSRLIGTYFAKYGYDVIHVQEDFNYHAYIYETDTHAYRTATSGGAAIGSGLNALANFDWVGFTRVKWNDCSSASGADCLTPKGFTFMRLQVAEGVYIDAYNLHTDAGTEDDDEKARNSNLKQVADYIDTWSEGNAVLVFGDTNSRYTRTADNIRIFGTQNGLTDPWVELVRDGVEPTVESLCANPSTTNSCETVDKVFYRGSSIIDLSATSFNYESKKFLQADGNVLSDHNPVGVNFTWSLSSSLRQSNLFGGPHGEWFTDLPSLATLLSSSSSVPKPAKLSFSGASRLDSVSITLKDGTKFTHGGDGGTAANLELGTSEYWTDATVCWGKKSGQTRIFYIKAQTSKGNTVNAGTTTDDCSSIKAPTSWQIVGFLGQDGDEVDQLGFIFSPQ</sequence>
<dbReference type="Gene3D" id="2.100.10.30">
    <property type="entry name" value="Jacalin-like lectin domain"/>
    <property type="match status" value="1"/>
</dbReference>
<evidence type="ECO:0000313" key="3">
    <source>
        <dbReference type="EMBL" id="KAH6869532.1"/>
    </source>
</evidence>
<reference evidence="3 4" key="1">
    <citation type="journal article" date="2021" name="Nat. Commun.">
        <title>Genetic determinants of endophytism in the Arabidopsis root mycobiome.</title>
        <authorList>
            <person name="Mesny F."/>
            <person name="Miyauchi S."/>
            <person name="Thiergart T."/>
            <person name="Pickel B."/>
            <person name="Atanasova L."/>
            <person name="Karlsson M."/>
            <person name="Huettel B."/>
            <person name="Barry K.W."/>
            <person name="Haridas S."/>
            <person name="Chen C."/>
            <person name="Bauer D."/>
            <person name="Andreopoulos W."/>
            <person name="Pangilinan J."/>
            <person name="LaButti K."/>
            <person name="Riley R."/>
            <person name="Lipzen A."/>
            <person name="Clum A."/>
            <person name="Drula E."/>
            <person name="Henrissat B."/>
            <person name="Kohler A."/>
            <person name="Grigoriev I.V."/>
            <person name="Martin F.M."/>
            <person name="Hacquard S."/>
        </authorList>
    </citation>
    <scope>NUCLEOTIDE SEQUENCE [LARGE SCALE GENOMIC DNA]</scope>
    <source>
        <strain evidence="3 4">MPI-CAGE-CH-0241</strain>
    </source>
</reference>
<organism evidence="3 4">
    <name type="scientific">Thelonectria olida</name>
    <dbReference type="NCBI Taxonomy" id="1576542"/>
    <lineage>
        <taxon>Eukaryota</taxon>
        <taxon>Fungi</taxon>
        <taxon>Dikarya</taxon>
        <taxon>Ascomycota</taxon>
        <taxon>Pezizomycotina</taxon>
        <taxon>Sordariomycetes</taxon>
        <taxon>Hypocreomycetidae</taxon>
        <taxon>Hypocreales</taxon>
        <taxon>Nectriaceae</taxon>
        <taxon>Thelonectria</taxon>
    </lineage>
</organism>
<proteinExistence type="predicted"/>
<dbReference type="AlphaFoldDB" id="A0A9P9AEE9"/>
<dbReference type="PANTHER" id="PTHR16320:SF1">
    <property type="entry name" value="SPHINGOMYELINASE DDB_G0288017"/>
    <property type="match status" value="1"/>
</dbReference>
<dbReference type="Pfam" id="PF22669">
    <property type="entry name" value="Exo_endo_phos2"/>
    <property type="match status" value="1"/>
</dbReference>
<dbReference type="Gene3D" id="3.60.10.10">
    <property type="entry name" value="Endonuclease/exonuclease/phosphatase"/>
    <property type="match status" value="1"/>
</dbReference>
<feature type="chain" id="PRO_5040144397" evidence="1">
    <location>
        <begin position="20"/>
        <end position="442"/>
    </location>
</feature>
<dbReference type="SUPFAM" id="SSF51101">
    <property type="entry name" value="Mannose-binding lectins"/>
    <property type="match status" value="1"/>
</dbReference>
<keyword evidence="3" id="KW-0540">Nuclease</keyword>
<dbReference type="Pfam" id="PF01419">
    <property type="entry name" value="Jacalin"/>
    <property type="match status" value="1"/>
</dbReference>
<dbReference type="SMART" id="SM00915">
    <property type="entry name" value="Jacalin"/>
    <property type="match status" value="1"/>
</dbReference>
<dbReference type="CDD" id="cd09615">
    <property type="entry name" value="Jacalin_EEP"/>
    <property type="match status" value="1"/>
</dbReference>
<feature type="signal peptide" evidence="1">
    <location>
        <begin position="1"/>
        <end position="19"/>
    </location>
</feature>
<comment type="caution">
    <text evidence="3">The sequence shown here is derived from an EMBL/GenBank/DDBJ whole genome shotgun (WGS) entry which is preliminary data.</text>
</comment>
<keyword evidence="3" id="KW-0378">Hydrolase</keyword>
<dbReference type="InterPro" id="IPR001229">
    <property type="entry name" value="Jacalin-like_lectin_dom"/>
</dbReference>
<dbReference type="SUPFAM" id="SSF56219">
    <property type="entry name" value="DNase I-like"/>
    <property type="match status" value="1"/>
</dbReference>
<feature type="domain" description="Jacalin-type lectin" evidence="2">
    <location>
        <begin position="295"/>
        <end position="441"/>
    </location>
</feature>
<keyword evidence="1" id="KW-0732">Signal</keyword>
<dbReference type="OrthoDB" id="40902at2759"/>
<dbReference type="GO" id="GO:0005737">
    <property type="term" value="C:cytoplasm"/>
    <property type="evidence" value="ECO:0007669"/>
    <property type="project" value="TreeGrafter"/>
</dbReference>
<dbReference type="Proteomes" id="UP000777438">
    <property type="component" value="Unassembled WGS sequence"/>
</dbReference>
<evidence type="ECO:0000313" key="4">
    <source>
        <dbReference type="Proteomes" id="UP000777438"/>
    </source>
</evidence>
<accession>A0A9P9AEE9</accession>
<dbReference type="InterPro" id="IPR000300">
    <property type="entry name" value="IPPc"/>
</dbReference>
<evidence type="ECO:0000256" key="1">
    <source>
        <dbReference type="SAM" id="SignalP"/>
    </source>
</evidence>
<dbReference type="EMBL" id="JAGPYM010000070">
    <property type="protein sequence ID" value="KAH6869532.1"/>
    <property type="molecule type" value="Genomic_DNA"/>
</dbReference>
<dbReference type="GO" id="GO:0016791">
    <property type="term" value="F:phosphatase activity"/>
    <property type="evidence" value="ECO:0007669"/>
    <property type="project" value="InterPro"/>
</dbReference>
<keyword evidence="4" id="KW-1185">Reference proteome</keyword>